<accession>A0ABU3N534</accession>
<dbReference type="SUPFAM" id="SSF74653">
    <property type="entry name" value="TolA/TonB C-terminal domain"/>
    <property type="match status" value="1"/>
</dbReference>
<comment type="caution">
    <text evidence="1">The sequence shown here is derived from an EMBL/GenBank/DDBJ whole genome shotgun (WGS) entry which is preliminary data.</text>
</comment>
<name>A0ABU3N534_9SPHN</name>
<evidence type="ECO:0000313" key="1">
    <source>
        <dbReference type="EMBL" id="MDT8759503.1"/>
    </source>
</evidence>
<organism evidence="1">
    <name type="scientific">Sphingomonas psychrotolerans</name>
    <dbReference type="NCBI Taxonomy" id="1327635"/>
    <lineage>
        <taxon>Bacteria</taxon>
        <taxon>Pseudomonadati</taxon>
        <taxon>Pseudomonadota</taxon>
        <taxon>Alphaproteobacteria</taxon>
        <taxon>Sphingomonadales</taxon>
        <taxon>Sphingomonadaceae</taxon>
        <taxon>Sphingomonas</taxon>
    </lineage>
</organism>
<reference evidence="1" key="1">
    <citation type="submission" date="2022-04" db="EMBL/GenBank/DDBJ databases">
        <title>Tomato heritable bacteria conferring resistance against bacterial wilt.</title>
        <authorList>
            <person name="Yin J."/>
        </authorList>
    </citation>
    <scope>NUCLEOTIDE SEQUENCE</scope>
    <source>
        <strain evidence="1">Cra20</strain>
    </source>
</reference>
<sequence length="369" mass="40508">MLALVLAAPAAAQDHQEEQDAPIVVTGVSLAQTQKQLADCLARHCPPAEDIEATLAHAENQFIAGDYAGARRTLAKGHGRNYRHRKTLPVEVADLDRAFGRLTNLNGLPDNGWFFQIRSLQALKAGLDDNDGRVLVQRLMVGDEFARAGRERAAEDIYRAVAKRARKTGRFDLLGYAMLREALMYGAIATSWPQYLGASERRIRALENSREPELAPYRSAARLLRAQLALYKGDRAALDKAIAAIPPQPNGKPMLVYAPPVALERTGTTTAKVSDPEWIDVAFRIAADGTVREVETLRDSGNVGKYWTAAVHKAVAARRYTPQATDGAMRIERFSYVHDVAAATGTRLPMRLSRGRISSLDITDDPSRS</sequence>
<proteinExistence type="predicted"/>
<gene>
    <name evidence="1" type="ORF">MZO42_12425</name>
</gene>
<dbReference type="EMBL" id="JALMLT010000003">
    <property type="protein sequence ID" value="MDT8759503.1"/>
    <property type="molecule type" value="Genomic_DNA"/>
</dbReference>
<protein>
    <submittedName>
        <fullName evidence="1">TonB C-terminal domain-containing protein</fullName>
    </submittedName>
</protein>